<dbReference type="EMBL" id="NHSJ01000045">
    <property type="protein sequence ID" value="PPQ32055.1"/>
    <property type="molecule type" value="Genomic_DNA"/>
</dbReference>
<accession>A0A2S6NBQ8</accession>
<evidence type="ECO:0000313" key="2">
    <source>
        <dbReference type="EMBL" id="PPQ32055.1"/>
    </source>
</evidence>
<name>A0A2S6NBQ8_9HYPH</name>
<dbReference type="SUPFAM" id="SSF56436">
    <property type="entry name" value="C-type lectin-like"/>
    <property type="match status" value="1"/>
</dbReference>
<organism evidence="2 3">
    <name type="scientific">Rhodoblastus sphagnicola</name>
    <dbReference type="NCBI Taxonomy" id="333368"/>
    <lineage>
        <taxon>Bacteria</taxon>
        <taxon>Pseudomonadati</taxon>
        <taxon>Pseudomonadota</taxon>
        <taxon>Alphaproteobacteria</taxon>
        <taxon>Hyphomicrobiales</taxon>
        <taxon>Rhodoblastaceae</taxon>
        <taxon>Rhodoblastus</taxon>
    </lineage>
</organism>
<dbReference type="InterPro" id="IPR016187">
    <property type="entry name" value="CTDL_fold"/>
</dbReference>
<dbReference type="Pfam" id="PF03781">
    <property type="entry name" value="FGE-sulfatase"/>
    <property type="match status" value="1"/>
</dbReference>
<dbReference type="GO" id="GO:0120147">
    <property type="term" value="F:formylglycine-generating oxidase activity"/>
    <property type="evidence" value="ECO:0007669"/>
    <property type="project" value="TreeGrafter"/>
</dbReference>
<dbReference type="PANTHER" id="PTHR23150">
    <property type="entry name" value="SULFATASE MODIFYING FACTOR 1, 2"/>
    <property type="match status" value="1"/>
</dbReference>
<sequence length="277" mass="31035">MRSDCERLTVESLTKPDWAAAIGRDRYGLWTRIEVEGQDGPVGQRLRWINPGRFMMGSPEGEHDRFSSEGPQHEVTIAQGFWLFDTACTQALWEAVVSDNPSRFKHPENPVENVSWNEAQTFIATMNLTYEGLNLCLPSEAQWEYACRSGTTTPFSFGEDISPAQVNYDGENPYRGGEKGLYREKTVAVSSLPANAWGLHEMHGNVWEWCADAWRDNYRDAPNDGSVWESDDKSARRVLRGGSWFSGARFVRSASRDGIDPGGRGDGVGFRCARVQG</sequence>
<dbReference type="PANTHER" id="PTHR23150:SF35">
    <property type="entry name" value="BLL6746 PROTEIN"/>
    <property type="match status" value="1"/>
</dbReference>
<evidence type="ECO:0000259" key="1">
    <source>
        <dbReference type="Pfam" id="PF03781"/>
    </source>
</evidence>
<keyword evidence="3" id="KW-1185">Reference proteome</keyword>
<proteinExistence type="predicted"/>
<feature type="domain" description="Sulfatase-modifying factor enzyme-like" evidence="1">
    <location>
        <begin position="48"/>
        <end position="274"/>
    </location>
</feature>
<gene>
    <name evidence="2" type="ORF">CCR94_07555</name>
</gene>
<evidence type="ECO:0000313" key="3">
    <source>
        <dbReference type="Proteomes" id="UP000239089"/>
    </source>
</evidence>
<comment type="caution">
    <text evidence="2">The sequence shown here is derived from an EMBL/GenBank/DDBJ whole genome shotgun (WGS) entry which is preliminary data.</text>
</comment>
<protein>
    <recommendedName>
        <fullName evidence="1">Sulfatase-modifying factor enzyme-like domain-containing protein</fullName>
    </recommendedName>
</protein>
<dbReference type="Gene3D" id="3.90.1580.10">
    <property type="entry name" value="paralog of FGE (formylglycine-generating enzyme)"/>
    <property type="match status" value="1"/>
</dbReference>
<dbReference type="InterPro" id="IPR042095">
    <property type="entry name" value="SUMF_sf"/>
</dbReference>
<reference evidence="2 3" key="1">
    <citation type="journal article" date="2018" name="Arch. Microbiol.">
        <title>New insights into the metabolic potential of the phototrophic purple bacterium Rhodopila globiformis DSM 161(T) from its draft genome sequence and evidence for a vanadium-dependent nitrogenase.</title>
        <authorList>
            <person name="Imhoff J.F."/>
            <person name="Rahn T."/>
            <person name="Kunzel S."/>
            <person name="Neulinger S.C."/>
        </authorList>
    </citation>
    <scope>NUCLEOTIDE SEQUENCE [LARGE SCALE GENOMIC DNA]</scope>
    <source>
        <strain evidence="2 3">DSM 16996</strain>
    </source>
</reference>
<dbReference type="Proteomes" id="UP000239089">
    <property type="component" value="Unassembled WGS sequence"/>
</dbReference>
<dbReference type="InterPro" id="IPR005532">
    <property type="entry name" value="SUMF_dom"/>
</dbReference>
<dbReference type="InterPro" id="IPR051043">
    <property type="entry name" value="Sulfatase_Mod_Factor_Kinase"/>
</dbReference>
<dbReference type="AlphaFoldDB" id="A0A2S6NBQ8"/>